<evidence type="ECO:0000313" key="2">
    <source>
        <dbReference type="EMBL" id="MCX2982713.1"/>
    </source>
</evidence>
<evidence type="ECO:0000256" key="1">
    <source>
        <dbReference type="SAM" id="Coils"/>
    </source>
</evidence>
<keyword evidence="1" id="KW-0175">Coiled coil</keyword>
<evidence type="ECO:0000313" key="3">
    <source>
        <dbReference type="Proteomes" id="UP001143362"/>
    </source>
</evidence>
<proteinExistence type="predicted"/>
<keyword evidence="3" id="KW-1185">Reference proteome</keyword>
<feature type="coiled-coil region" evidence="1">
    <location>
        <begin position="47"/>
        <end position="94"/>
    </location>
</feature>
<dbReference type="Proteomes" id="UP001143362">
    <property type="component" value="Unassembled WGS sequence"/>
</dbReference>
<comment type="caution">
    <text evidence="2">The sequence shown here is derived from an EMBL/GenBank/DDBJ whole genome shotgun (WGS) entry which is preliminary data.</text>
</comment>
<protein>
    <submittedName>
        <fullName evidence="2">Uncharacterized protein</fullName>
    </submittedName>
</protein>
<dbReference type="RefSeq" id="WP_279246745.1">
    <property type="nucleotide sequence ID" value="NZ_SHNN01000004.1"/>
</dbReference>
<sequence>MSSDLTAKDLLKKALCELKNQPHAKINKNTVAKKAGVSHTLFRKSAYEDIRGEIEDAEATRKSELEEQAANDKIASLEARLHSASEKNSQLKERLAELEPVELKDNEKKLIVSLTEMYRFNDLLRSELRVKYHTEIDTDTGELIPIKPNKEK</sequence>
<name>A0ABT3TKA9_9GAMM</name>
<reference evidence="2" key="1">
    <citation type="submission" date="2019-02" db="EMBL/GenBank/DDBJ databases">
        <authorList>
            <person name="Li S.-H."/>
        </authorList>
    </citation>
    <scope>NUCLEOTIDE SEQUENCE</scope>
    <source>
        <strain evidence="2">IMCC14734</strain>
    </source>
</reference>
<organism evidence="2 3">
    <name type="scientific">Candidatus Litorirhabdus singularis</name>
    <dbReference type="NCBI Taxonomy" id="2518993"/>
    <lineage>
        <taxon>Bacteria</taxon>
        <taxon>Pseudomonadati</taxon>
        <taxon>Pseudomonadota</taxon>
        <taxon>Gammaproteobacteria</taxon>
        <taxon>Cellvibrionales</taxon>
        <taxon>Halieaceae</taxon>
        <taxon>Candidatus Litorirhabdus</taxon>
    </lineage>
</organism>
<accession>A0ABT3TKA9</accession>
<gene>
    <name evidence="2" type="ORF">EYC98_17765</name>
</gene>
<dbReference type="EMBL" id="SHNN01000004">
    <property type="protein sequence ID" value="MCX2982713.1"/>
    <property type="molecule type" value="Genomic_DNA"/>
</dbReference>